<evidence type="ECO:0000313" key="14">
    <source>
        <dbReference type="Proteomes" id="UP001174909"/>
    </source>
</evidence>
<proteinExistence type="inferred from homology"/>
<keyword evidence="3" id="KW-0963">Cytoplasm</keyword>
<keyword evidence="10" id="KW-0966">Cell projection</keyword>
<dbReference type="PANTHER" id="PTHR46256">
    <property type="entry name" value="AGAP011099-PA"/>
    <property type="match status" value="1"/>
</dbReference>
<evidence type="ECO:0000256" key="5">
    <source>
        <dbReference type="ARBA" id="ARBA00022741"/>
    </source>
</evidence>
<keyword evidence="6 11" id="KW-0067">ATP-binding</keyword>
<feature type="binding site" evidence="11">
    <location>
        <begin position="105"/>
        <end position="112"/>
    </location>
    <ligand>
        <name>ATP</name>
        <dbReference type="ChEBI" id="CHEBI:30616"/>
    </ligand>
</feature>
<keyword evidence="7 11" id="KW-0518">Myosin</keyword>
<dbReference type="PANTHER" id="PTHR46256:SF3">
    <property type="entry name" value="MYOSIN MOTOR DOMAIN-CONTAINING PROTEIN"/>
    <property type="match status" value="1"/>
</dbReference>
<feature type="domain" description="Myosin motor" evidence="12">
    <location>
        <begin position="12"/>
        <end position="546"/>
    </location>
</feature>
<dbReference type="GO" id="GO:0042995">
    <property type="term" value="C:cell projection"/>
    <property type="evidence" value="ECO:0007669"/>
    <property type="project" value="UniProtKB-SubCell"/>
</dbReference>
<evidence type="ECO:0000256" key="10">
    <source>
        <dbReference type="ARBA" id="ARBA00023273"/>
    </source>
</evidence>
<dbReference type="InterPro" id="IPR052409">
    <property type="entry name" value="Myosin-III_kinase_activity"/>
</dbReference>
<keyword evidence="11" id="KW-0009">Actin-binding</keyword>
<evidence type="ECO:0000256" key="6">
    <source>
        <dbReference type="ARBA" id="ARBA00022840"/>
    </source>
</evidence>
<dbReference type="Gene3D" id="1.20.58.530">
    <property type="match status" value="1"/>
</dbReference>
<evidence type="ECO:0000256" key="2">
    <source>
        <dbReference type="ARBA" id="ARBA00004316"/>
    </source>
</evidence>
<dbReference type="GO" id="GO:0004674">
    <property type="term" value="F:protein serine/threonine kinase activity"/>
    <property type="evidence" value="ECO:0007669"/>
    <property type="project" value="TreeGrafter"/>
</dbReference>
<dbReference type="InterPro" id="IPR001609">
    <property type="entry name" value="Myosin_head_motor_dom-like"/>
</dbReference>
<keyword evidence="8 11" id="KW-0505">Motor protein</keyword>
<dbReference type="GO" id="GO:0016459">
    <property type="term" value="C:myosin complex"/>
    <property type="evidence" value="ECO:0007669"/>
    <property type="project" value="UniProtKB-KW"/>
</dbReference>
<comment type="caution">
    <text evidence="13">The sequence shown here is derived from an EMBL/GenBank/DDBJ whole genome shotgun (WGS) entry which is preliminary data.</text>
</comment>
<gene>
    <name evidence="13" type="ORF">GBAR_LOCUS26590</name>
</gene>
<comment type="similarity">
    <text evidence="11">Belongs to the TRAFAC class myosin-kinesin ATPase superfamily. Myosin family.</text>
</comment>
<dbReference type="GO" id="GO:0030832">
    <property type="term" value="P:regulation of actin filament length"/>
    <property type="evidence" value="ECO:0007669"/>
    <property type="project" value="TreeGrafter"/>
</dbReference>
<keyword evidence="14" id="KW-1185">Reference proteome</keyword>
<sequence length="546" mass="60779">MASVRAQPWAALEADNLTSLAELTETNLLKAIEERYRAGLIYTAVGDILVAVNPFQELLMYDGAWSGAYAATDVSGLAPHIYRVASAAYNSMVQGKKNQVCVISGESGAGKTESAKFIMKQVMNMCSSAGLGLKLQQKIIQLNPLLEAFGNARTELNDNSSRFGKFIQLLFESSGRIVGAGLEQYLLEKSRVCVQTEKERNFHIFYYLYAGLPQEKKAQLHLKGPEHHRYLRTYCQLTKDCSSEDSREAFSAVLESMESIGFSSSEVDQIITLLAAILHIGDIEFVSSEEGGGDSATVRNPEVVETVSQLLCLESSAEVSFALTTLRTVTRGEPVDKLYSCSKAAVVRDAAAKALYSRMFQWIVSRINTHLQPRDNYSRSKLSVTEDHLNIGILDIFGFENFEANSFEQFCINLANEQLQQYFNHQIFAMEKLECAKEGVDDLDISYTDNTPVIDLFLARPIGLLCLLDEQCKGLNGSEKAFVQRSRESFNKHQCFAPHRGNALEFTISHYAGDVTYEIEGFIEKNRDSLPEPVADALRFTSLQLL</sequence>
<dbReference type="PROSITE" id="PS51456">
    <property type="entry name" value="MYOSIN_MOTOR"/>
    <property type="match status" value="1"/>
</dbReference>
<dbReference type="SUPFAM" id="SSF52540">
    <property type="entry name" value="P-loop containing nucleoside triphosphate hydrolases"/>
    <property type="match status" value="1"/>
</dbReference>
<dbReference type="EMBL" id="CASHTH010003706">
    <property type="protein sequence ID" value="CAI8048137.1"/>
    <property type="molecule type" value="Genomic_DNA"/>
</dbReference>
<feature type="non-terminal residue" evidence="13">
    <location>
        <position position="1"/>
    </location>
</feature>
<reference evidence="13" key="1">
    <citation type="submission" date="2023-03" db="EMBL/GenBank/DDBJ databases">
        <authorList>
            <person name="Steffen K."/>
            <person name="Cardenas P."/>
        </authorList>
    </citation>
    <scope>NUCLEOTIDE SEQUENCE</scope>
</reference>
<dbReference type="AlphaFoldDB" id="A0AA35THM2"/>
<keyword evidence="5 11" id="KW-0547">Nucleotide-binding</keyword>
<evidence type="ECO:0000256" key="8">
    <source>
        <dbReference type="ARBA" id="ARBA00023175"/>
    </source>
</evidence>
<protein>
    <submittedName>
        <fullName evidence="13">Myosin-IIIb</fullName>
    </submittedName>
</protein>
<evidence type="ECO:0000256" key="11">
    <source>
        <dbReference type="PROSITE-ProRule" id="PRU00782"/>
    </source>
</evidence>
<comment type="subcellular location">
    <subcellularLocation>
        <location evidence="2">Cell projection</location>
    </subcellularLocation>
    <subcellularLocation>
        <location evidence="1">Cytoplasm</location>
        <location evidence="1">Cytoskeleton</location>
    </subcellularLocation>
</comment>
<dbReference type="CDD" id="cd00124">
    <property type="entry name" value="MYSc"/>
    <property type="match status" value="1"/>
</dbReference>
<comment type="caution">
    <text evidence="11">Lacks conserved residue(s) required for the propagation of feature annotation.</text>
</comment>
<dbReference type="InterPro" id="IPR027417">
    <property type="entry name" value="P-loop_NTPase"/>
</dbReference>
<dbReference type="PRINTS" id="PR00193">
    <property type="entry name" value="MYOSINHEAVY"/>
</dbReference>
<organism evidence="13 14">
    <name type="scientific">Geodia barretti</name>
    <name type="common">Barrett's horny sponge</name>
    <dbReference type="NCBI Taxonomy" id="519541"/>
    <lineage>
        <taxon>Eukaryota</taxon>
        <taxon>Metazoa</taxon>
        <taxon>Porifera</taxon>
        <taxon>Demospongiae</taxon>
        <taxon>Heteroscleromorpha</taxon>
        <taxon>Tetractinellida</taxon>
        <taxon>Astrophorina</taxon>
        <taxon>Geodiidae</taxon>
        <taxon>Geodia</taxon>
    </lineage>
</organism>
<evidence type="ECO:0000256" key="3">
    <source>
        <dbReference type="ARBA" id="ARBA00022490"/>
    </source>
</evidence>
<evidence type="ECO:0000313" key="13">
    <source>
        <dbReference type="EMBL" id="CAI8048137.1"/>
    </source>
</evidence>
<dbReference type="InterPro" id="IPR036961">
    <property type="entry name" value="Kinesin_motor_dom_sf"/>
</dbReference>
<dbReference type="GO" id="GO:0000146">
    <property type="term" value="F:microfilament motor activity"/>
    <property type="evidence" value="ECO:0007669"/>
    <property type="project" value="TreeGrafter"/>
</dbReference>
<evidence type="ECO:0000256" key="4">
    <source>
        <dbReference type="ARBA" id="ARBA00022737"/>
    </source>
</evidence>
<evidence type="ECO:0000256" key="7">
    <source>
        <dbReference type="ARBA" id="ARBA00023123"/>
    </source>
</evidence>
<accession>A0AA35THM2</accession>
<dbReference type="Pfam" id="PF00063">
    <property type="entry name" value="Myosin_head"/>
    <property type="match status" value="1"/>
</dbReference>
<keyword evidence="9" id="KW-0206">Cytoskeleton</keyword>
<keyword evidence="4" id="KW-0677">Repeat</keyword>
<evidence type="ECO:0000259" key="12">
    <source>
        <dbReference type="PROSITE" id="PS51456"/>
    </source>
</evidence>
<evidence type="ECO:0000256" key="9">
    <source>
        <dbReference type="ARBA" id="ARBA00023212"/>
    </source>
</evidence>
<name>A0AA35THM2_GEOBA</name>
<dbReference type="GO" id="GO:0005524">
    <property type="term" value="F:ATP binding"/>
    <property type="evidence" value="ECO:0007669"/>
    <property type="project" value="UniProtKB-UniRule"/>
</dbReference>
<dbReference type="SMART" id="SM00242">
    <property type="entry name" value="MYSc"/>
    <property type="match status" value="1"/>
</dbReference>
<dbReference type="Gene3D" id="1.20.120.720">
    <property type="entry name" value="Myosin VI head, motor domain, U50 subdomain"/>
    <property type="match status" value="1"/>
</dbReference>
<dbReference type="Proteomes" id="UP001174909">
    <property type="component" value="Unassembled WGS sequence"/>
</dbReference>
<dbReference type="Gene3D" id="3.40.850.10">
    <property type="entry name" value="Kinesin motor domain"/>
    <property type="match status" value="1"/>
</dbReference>
<evidence type="ECO:0000256" key="1">
    <source>
        <dbReference type="ARBA" id="ARBA00004245"/>
    </source>
</evidence>
<dbReference type="GO" id="GO:0003779">
    <property type="term" value="F:actin binding"/>
    <property type="evidence" value="ECO:0007669"/>
    <property type="project" value="UniProtKB-KW"/>
</dbReference>
<dbReference type="Gene3D" id="1.10.10.820">
    <property type="match status" value="1"/>
</dbReference>